<dbReference type="SUPFAM" id="SSF81665">
    <property type="entry name" value="Calcium ATPase, transmembrane domain M"/>
    <property type="match status" value="1"/>
</dbReference>
<feature type="transmembrane region" description="Helical" evidence="6">
    <location>
        <begin position="640"/>
        <end position="663"/>
    </location>
</feature>
<gene>
    <name evidence="8" type="ORF">H9812_06480</name>
</gene>
<dbReference type="Pfam" id="PF02687">
    <property type="entry name" value="FtsX"/>
    <property type="match status" value="2"/>
</dbReference>
<dbReference type="InterPro" id="IPR038766">
    <property type="entry name" value="Membrane_comp_ABC_pdt"/>
</dbReference>
<keyword evidence="2" id="KW-1003">Cell membrane</keyword>
<dbReference type="EMBL" id="DXBS01000120">
    <property type="protein sequence ID" value="HIZ25097.1"/>
    <property type="molecule type" value="Genomic_DNA"/>
</dbReference>
<feature type="domain" description="ABC3 transporter permease C-terminal" evidence="7">
    <location>
        <begin position="351"/>
        <end position="472"/>
    </location>
</feature>
<evidence type="ECO:0000256" key="5">
    <source>
        <dbReference type="ARBA" id="ARBA00023136"/>
    </source>
</evidence>
<reference evidence="8" key="2">
    <citation type="submission" date="2021-04" db="EMBL/GenBank/DDBJ databases">
        <authorList>
            <person name="Gilroy R."/>
        </authorList>
    </citation>
    <scope>NUCLEOTIDE SEQUENCE</scope>
    <source>
        <strain evidence="8">CHK33-5263</strain>
    </source>
</reference>
<evidence type="ECO:0000256" key="1">
    <source>
        <dbReference type="ARBA" id="ARBA00004651"/>
    </source>
</evidence>
<dbReference type="AlphaFoldDB" id="A0A9D2IWK9"/>
<dbReference type="InterPro" id="IPR003838">
    <property type="entry name" value="ABC3_permease_C"/>
</dbReference>
<comment type="caution">
    <text evidence="8">The sequence shown here is derived from an EMBL/GenBank/DDBJ whole genome shotgun (WGS) entry which is preliminary data.</text>
</comment>
<feature type="transmembrane region" description="Helical" evidence="6">
    <location>
        <begin position="346"/>
        <end position="373"/>
    </location>
</feature>
<keyword evidence="5 6" id="KW-0472">Membrane</keyword>
<protein>
    <submittedName>
        <fullName evidence="8">ABC transporter permease</fullName>
    </submittedName>
</protein>
<evidence type="ECO:0000256" key="6">
    <source>
        <dbReference type="SAM" id="Phobius"/>
    </source>
</evidence>
<organism evidence="8 9">
    <name type="scientific">Candidatus Gallimonas intestinigallinarum</name>
    <dbReference type="NCBI Taxonomy" id="2838604"/>
    <lineage>
        <taxon>Bacteria</taxon>
        <taxon>Bacillati</taxon>
        <taxon>Bacillota</taxon>
        <taxon>Clostridia</taxon>
        <taxon>Candidatus Gallimonas</taxon>
    </lineage>
</organism>
<feature type="transmembrane region" description="Helical" evidence="6">
    <location>
        <begin position="612"/>
        <end position="634"/>
    </location>
</feature>
<name>A0A9D2IWK9_9FIRM</name>
<keyword evidence="4 6" id="KW-1133">Transmembrane helix</keyword>
<evidence type="ECO:0000256" key="4">
    <source>
        <dbReference type="ARBA" id="ARBA00022989"/>
    </source>
</evidence>
<dbReference type="PANTHER" id="PTHR30287:SF1">
    <property type="entry name" value="INNER MEMBRANE PROTEIN"/>
    <property type="match status" value="1"/>
</dbReference>
<accession>A0A9D2IWK9</accession>
<dbReference type="GO" id="GO:0005886">
    <property type="term" value="C:plasma membrane"/>
    <property type="evidence" value="ECO:0007669"/>
    <property type="project" value="UniProtKB-SubCell"/>
</dbReference>
<feature type="transmembrane region" description="Helical" evidence="6">
    <location>
        <begin position="513"/>
        <end position="538"/>
    </location>
</feature>
<reference evidence="8" key="1">
    <citation type="journal article" date="2021" name="PeerJ">
        <title>Extensive microbial diversity within the chicken gut microbiome revealed by metagenomics and culture.</title>
        <authorList>
            <person name="Gilroy R."/>
            <person name="Ravi A."/>
            <person name="Getino M."/>
            <person name="Pursley I."/>
            <person name="Horton D.L."/>
            <person name="Alikhan N.F."/>
            <person name="Baker D."/>
            <person name="Gharbi K."/>
            <person name="Hall N."/>
            <person name="Watson M."/>
            <person name="Adriaenssens E.M."/>
            <person name="Foster-Nyarko E."/>
            <person name="Jarju S."/>
            <person name="Secka A."/>
            <person name="Antonio M."/>
            <person name="Oren A."/>
            <person name="Chaudhuri R.R."/>
            <person name="La Ragione R."/>
            <person name="Hildebrand F."/>
            <person name="Pallen M.J."/>
        </authorList>
    </citation>
    <scope>NUCLEOTIDE SEQUENCE</scope>
    <source>
        <strain evidence="8">CHK33-5263</strain>
    </source>
</reference>
<evidence type="ECO:0000313" key="9">
    <source>
        <dbReference type="Proteomes" id="UP000824044"/>
    </source>
</evidence>
<sequence length="680" mass="75848">MRTYLKTLWRMFRRHYARLISIILMVVVSVGLTSGIGMATDKIDHSISDYHAQQNMSDLILMNTEGAFTEDDLALVQDRYGAENVLLGGFLEFETSGGRAVVNDTELTLTGVPDGIVRVYIYNCDDPADVGINEFDEITRFDTDDTDGAIAVYTERGTTQFPEKTQSERYTLSATIEQFYDEFTASGMTLENVNITIPFTQEYYLAGTVYNPQHMAVRDDVSFTEIEGEEDEYEPLAAIYYVFGDLVNTSADGTLTGSFMGRPIPEQTIEKALEPIHATELLNQIYITLPEEDSLLFSAGYNADVDAEVSEIETLFADRYADGTIETLTMEENYSFRSFHEYSGKIMGIGIVLMVVFLFVTVLVVLSTVTRLLDEERSQIACLMTQGYSHARIIAKYLLFAFIGTAIGGVGAYFAGLGVSRMIYVNFEWEYALPAYSSNIAIGFFIGTFALILLSTLIATAVAGHKLTRQQPADLLRPKVPKRGKKVFLERIPFLWNRLSFKYKSTMRNVLRFFGRFLMTVVSVACSTALVLAGFAILDCCLFQDIGGTAMIGISIIVLAFAALLNFVVTYTLTNINISERERELATLMVLGYQDNEVAGYIYREIYITSGIGILFGLPLGALVCQFIFVVMGFGSVPGISWFVWILAPVLSIIFTVLVTLMLRHKIVRIDMNESLKAIE</sequence>
<feature type="transmembrane region" description="Helical" evidence="6">
    <location>
        <begin position="394"/>
        <end position="420"/>
    </location>
</feature>
<evidence type="ECO:0000256" key="3">
    <source>
        <dbReference type="ARBA" id="ARBA00022692"/>
    </source>
</evidence>
<evidence type="ECO:0000259" key="7">
    <source>
        <dbReference type="Pfam" id="PF02687"/>
    </source>
</evidence>
<feature type="domain" description="ABC3 transporter permease C-terminal" evidence="7">
    <location>
        <begin position="556"/>
        <end position="670"/>
    </location>
</feature>
<evidence type="ECO:0000313" key="8">
    <source>
        <dbReference type="EMBL" id="HIZ25097.1"/>
    </source>
</evidence>
<feature type="transmembrane region" description="Helical" evidence="6">
    <location>
        <begin position="440"/>
        <end position="463"/>
    </location>
</feature>
<dbReference type="InterPro" id="IPR023298">
    <property type="entry name" value="ATPase_P-typ_TM_dom_sf"/>
</dbReference>
<evidence type="ECO:0000256" key="2">
    <source>
        <dbReference type="ARBA" id="ARBA00022475"/>
    </source>
</evidence>
<proteinExistence type="predicted"/>
<dbReference type="PANTHER" id="PTHR30287">
    <property type="entry name" value="MEMBRANE COMPONENT OF PREDICTED ABC SUPERFAMILY METABOLITE UPTAKE TRANSPORTER"/>
    <property type="match status" value="1"/>
</dbReference>
<keyword evidence="3 6" id="KW-0812">Transmembrane</keyword>
<comment type="subcellular location">
    <subcellularLocation>
        <location evidence="1">Cell membrane</location>
        <topology evidence="1">Multi-pass membrane protein</topology>
    </subcellularLocation>
</comment>
<dbReference type="Proteomes" id="UP000824044">
    <property type="component" value="Unassembled WGS sequence"/>
</dbReference>
<feature type="transmembrane region" description="Helical" evidence="6">
    <location>
        <begin position="550"/>
        <end position="573"/>
    </location>
</feature>